<organism evidence="1 2">
    <name type="scientific">Exophiala dermatitidis</name>
    <name type="common">Black yeast-like fungus</name>
    <name type="synonym">Wangiella dermatitidis</name>
    <dbReference type="NCBI Taxonomy" id="5970"/>
    <lineage>
        <taxon>Eukaryota</taxon>
        <taxon>Fungi</taxon>
        <taxon>Dikarya</taxon>
        <taxon>Ascomycota</taxon>
        <taxon>Pezizomycotina</taxon>
        <taxon>Eurotiomycetes</taxon>
        <taxon>Chaetothyriomycetidae</taxon>
        <taxon>Chaetothyriales</taxon>
        <taxon>Herpotrichiellaceae</taxon>
        <taxon>Exophiala</taxon>
    </lineage>
</organism>
<name>A0AAN6IQN1_EXODE</name>
<dbReference type="Proteomes" id="UP001161757">
    <property type="component" value="Unassembled WGS sequence"/>
</dbReference>
<evidence type="ECO:0000313" key="2">
    <source>
        <dbReference type="Proteomes" id="UP001161757"/>
    </source>
</evidence>
<sequence length="115" mass="13740">MDTWRISVAPCSCLLKLQCRWDIFSRFIAEELEKSCDLPAMDESELVDQFRRRSLPHQALHQALLPWLEYVLSYCYCYSLESSIWQKFSCFQGNERVWTMDEMNAMVRNDTRQSL</sequence>
<evidence type="ECO:0000313" key="1">
    <source>
        <dbReference type="EMBL" id="KAJ8987794.1"/>
    </source>
</evidence>
<reference evidence="1" key="1">
    <citation type="submission" date="2023-01" db="EMBL/GenBank/DDBJ databases">
        <title>Exophiala dermititidis isolated from Cystic Fibrosis Patient.</title>
        <authorList>
            <person name="Kurbessoian T."/>
            <person name="Crocker A."/>
            <person name="Murante D."/>
            <person name="Hogan D.A."/>
            <person name="Stajich J.E."/>
        </authorList>
    </citation>
    <scope>NUCLEOTIDE SEQUENCE</scope>
    <source>
        <strain evidence="1">Ex8</strain>
    </source>
</reference>
<dbReference type="EMBL" id="JAJGCB010000022">
    <property type="protein sequence ID" value="KAJ8987794.1"/>
    <property type="molecule type" value="Genomic_DNA"/>
</dbReference>
<proteinExistence type="predicted"/>
<gene>
    <name evidence="1" type="ORF">HRR80_008151</name>
</gene>
<dbReference type="AlphaFoldDB" id="A0AAN6IQN1"/>
<comment type="caution">
    <text evidence="1">The sequence shown here is derived from an EMBL/GenBank/DDBJ whole genome shotgun (WGS) entry which is preliminary data.</text>
</comment>
<protein>
    <submittedName>
        <fullName evidence="1">Uncharacterized protein</fullName>
    </submittedName>
</protein>
<accession>A0AAN6IQN1</accession>